<proteinExistence type="predicted"/>
<evidence type="ECO:0000313" key="6">
    <source>
        <dbReference type="Proteomes" id="UP000094256"/>
    </source>
</evidence>
<protein>
    <recommendedName>
        <fullName evidence="4">HTH lacI-type domain-containing protein</fullName>
    </recommendedName>
</protein>
<name>A0A1B3Z6T8_9SPHN</name>
<dbReference type="PANTHER" id="PTHR30146:SF109">
    <property type="entry name" value="HTH-TYPE TRANSCRIPTIONAL REGULATOR GALS"/>
    <property type="match status" value="1"/>
</dbReference>
<dbReference type="Pfam" id="PF00356">
    <property type="entry name" value="LacI"/>
    <property type="match status" value="1"/>
</dbReference>
<dbReference type="RefSeq" id="WP_069203714.1">
    <property type="nucleotide sequence ID" value="NZ_CP014168.1"/>
</dbReference>
<dbReference type="CDD" id="cd01392">
    <property type="entry name" value="HTH_LacI"/>
    <property type="match status" value="1"/>
</dbReference>
<dbReference type="InterPro" id="IPR010982">
    <property type="entry name" value="Lambda_DNA-bd_dom_sf"/>
</dbReference>
<dbReference type="InterPro" id="IPR028082">
    <property type="entry name" value="Peripla_BP_I"/>
</dbReference>
<dbReference type="Pfam" id="PF13377">
    <property type="entry name" value="Peripla_BP_3"/>
    <property type="match status" value="1"/>
</dbReference>
<dbReference type="Gene3D" id="3.40.50.2300">
    <property type="match status" value="2"/>
</dbReference>
<evidence type="ECO:0000256" key="1">
    <source>
        <dbReference type="ARBA" id="ARBA00023015"/>
    </source>
</evidence>
<accession>A0A1B3Z6T8</accession>
<keyword evidence="6" id="KW-1185">Reference proteome</keyword>
<dbReference type="GO" id="GO:0000976">
    <property type="term" value="F:transcription cis-regulatory region binding"/>
    <property type="evidence" value="ECO:0007669"/>
    <property type="project" value="TreeGrafter"/>
</dbReference>
<dbReference type="STRING" id="1560345.AWL63_03210"/>
<dbReference type="OrthoDB" id="8328706at2"/>
<dbReference type="SUPFAM" id="SSF47413">
    <property type="entry name" value="lambda repressor-like DNA-binding domains"/>
    <property type="match status" value="1"/>
</dbReference>
<dbReference type="Proteomes" id="UP000094256">
    <property type="component" value="Chromosome"/>
</dbReference>
<evidence type="ECO:0000256" key="3">
    <source>
        <dbReference type="ARBA" id="ARBA00023163"/>
    </source>
</evidence>
<dbReference type="PROSITE" id="PS50932">
    <property type="entry name" value="HTH_LACI_2"/>
    <property type="match status" value="1"/>
</dbReference>
<dbReference type="AlphaFoldDB" id="A0A1B3Z6T8"/>
<evidence type="ECO:0000313" key="5">
    <source>
        <dbReference type="EMBL" id="AOH83129.1"/>
    </source>
</evidence>
<keyword evidence="3" id="KW-0804">Transcription</keyword>
<dbReference type="Gene3D" id="1.10.260.40">
    <property type="entry name" value="lambda repressor-like DNA-binding domains"/>
    <property type="match status" value="1"/>
</dbReference>
<dbReference type="KEGG" id="span:AWL63_03210"/>
<dbReference type="InterPro" id="IPR000843">
    <property type="entry name" value="HTH_LacI"/>
</dbReference>
<feature type="domain" description="HTH lacI-type" evidence="4">
    <location>
        <begin position="1"/>
        <end position="55"/>
    </location>
</feature>
<dbReference type="SUPFAM" id="SSF53822">
    <property type="entry name" value="Periplasmic binding protein-like I"/>
    <property type="match status" value="1"/>
</dbReference>
<reference evidence="5 6" key="1">
    <citation type="submission" date="2016-01" db="EMBL/GenBank/DDBJ databases">
        <title>Complete genome and mega plasmid sequence of Sphingomonas panacis DCY99 elicits systemic resistance in rice to Xanthomonas oryzae.</title>
        <authorList>
            <person name="Kim Y.J."/>
            <person name="Yang D.C."/>
            <person name="Sing P."/>
        </authorList>
    </citation>
    <scope>NUCLEOTIDE SEQUENCE [LARGE SCALE GENOMIC DNA]</scope>
    <source>
        <strain evidence="5 6">DCY99</strain>
    </source>
</reference>
<keyword evidence="1" id="KW-0805">Transcription regulation</keyword>
<dbReference type="PANTHER" id="PTHR30146">
    <property type="entry name" value="LACI-RELATED TRANSCRIPTIONAL REPRESSOR"/>
    <property type="match status" value="1"/>
</dbReference>
<dbReference type="GO" id="GO:0003700">
    <property type="term" value="F:DNA-binding transcription factor activity"/>
    <property type="evidence" value="ECO:0007669"/>
    <property type="project" value="TreeGrafter"/>
</dbReference>
<dbReference type="InterPro" id="IPR046335">
    <property type="entry name" value="LacI/GalR-like_sensor"/>
</dbReference>
<evidence type="ECO:0000256" key="2">
    <source>
        <dbReference type="ARBA" id="ARBA00023125"/>
    </source>
</evidence>
<evidence type="ECO:0000259" key="4">
    <source>
        <dbReference type="PROSITE" id="PS50932"/>
    </source>
</evidence>
<keyword evidence="2" id="KW-0238">DNA-binding</keyword>
<dbReference type="SMART" id="SM00354">
    <property type="entry name" value="HTH_LACI"/>
    <property type="match status" value="1"/>
</dbReference>
<gene>
    <name evidence="5" type="ORF">AWL63_03210</name>
</gene>
<organism evidence="5 6">
    <name type="scientific">Sphingomonas panacis</name>
    <dbReference type="NCBI Taxonomy" id="1560345"/>
    <lineage>
        <taxon>Bacteria</taxon>
        <taxon>Pseudomonadati</taxon>
        <taxon>Pseudomonadota</taxon>
        <taxon>Alphaproteobacteria</taxon>
        <taxon>Sphingomonadales</taxon>
        <taxon>Sphingomonadaceae</taxon>
        <taxon>Sphingomonas</taxon>
    </lineage>
</organism>
<sequence>MDIRALANHLGLSIGTVSRALNDRKDVNAQTRQRVIEAASALGYTPNQSGRTLRSGRTGTVGFMLTLEHDSAVYGEPFFMALWEGVQTGLTGHGLDLVILLARKGEDGLTFLRRHVSRGTADAWLLSATQVHDERIAFLQGRNIPFVALGRSETERPFAWIDLDFETVVADAVALFAAAGHRRIGLVAPPATINNSQIVIDCYKAALDAAGIAYDPALIHNGETDENDGEFAARELMMLPDPPSALLLMGETAPVGAYRALRALGLEPGQDIAVIGLRDNPACRGLVPQLTCFTLDLEALGLALAEAVAETLADHDKVHVPHLQRRWPMVPRIGASHGVRSIEGPSLHDIRVGTDR</sequence>
<dbReference type="EMBL" id="CP014168">
    <property type="protein sequence ID" value="AOH83129.1"/>
    <property type="molecule type" value="Genomic_DNA"/>
</dbReference>